<dbReference type="EMBL" id="JBHTEC010000001">
    <property type="protein sequence ID" value="MFD0285920.1"/>
    <property type="molecule type" value="Genomic_DNA"/>
</dbReference>
<dbReference type="Proteomes" id="UP001596957">
    <property type="component" value="Unassembled WGS sequence"/>
</dbReference>
<evidence type="ECO:0000313" key="2">
    <source>
        <dbReference type="Proteomes" id="UP001596957"/>
    </source>
</evidence>
<comment type="caution">
    <text evidence="1">The sequence shown here is derived from an EMBL/GenBank/DDBJ whole genome shotgun (WGS) entry which is preliminary data.</text>
</comment>
<dbReference type="RefSeq" id="WP_381251541.1">
    <property type="nucleotide sequence ID" value="NZ_JBHTBI010000006.1"/>
</dbReference>
<gene>
    <name evidence="1" type="ORF">ACFQZP_30380</name>
</gene>
<sequence length="363" mass="40250">MIGSERGSTRVLKDSSLRGYLLEESLAWLLRFSGYRLLVHEDQDPAELVTEGQTLRVRGRGALHQVDVLGEFVFTPAFSMPVRLFLEAKYYQTRCELEVVRNAHGVVHDVNENFMTGAGTRPRQRYKYSYALFSASGFTADAQKYALAHQISLVDLSGASFAWLLGHIGATATSLSAAQQHLPKSAPFPLNWMRAELRKELATSPLDLLPSVSIPDGKFKQAASAAVTEFAAVLRHHSDAELLLGFPAAPFILPLAASDHRGFLEYAETRPDHTVRIRRRGMGAAAEWTLSPADAVGAYELTFKLPEHIEEWISGIGEKERRRTAEVKEQFLSAITLYRMNGTGVRAYQLRYEASSLSRAGAP</sequence>
<organism evidence="1 2">
    <name type="scientific">Streptomyces lutosisoli</name>
    <dbReference type="NCBI Taxonomy" id="2665721"/>
    <lineage>
        <taxon>Bacteria</taxon>
        <taxon>Bacillati</taxon>
        <taxon>Actinomycetota</taxon>
        <taxon>Actinomycetes</taxon>
        <taxon>Kitasatosporales</taxon>
        <taxon>Streptomycetaceae</taxon>
        <taxon>Streptomyces</taxon>
    </lineage>
</organism>
<keyword evidence="2" id="KW-1185">Reference proteome</keyword>
<reference evidence="2" key="1">
    <citation type="journal article" date="2019" name="Int. J. Syst. Evol. Microbiol.">
        <title>The Global Catalogue of Microorganisms (GCM) 10K type strain sequencing project: providing services to taxonomists for standard genome sequencing and annotation.</title>
        <authorList>
            <consortium name="The Broad Institute Genomics Platform"/>
            <consortium name="The Broad Institute Genome Sequencing Center for Infectious Disease"/>
            <person name="Wu L."/>
            <person name="Ma J."/>
        </authorList>
    </citation>
    <scope>NUCLEOTIDE SEQUENCE [LARGE SCALE GENOMIC DNA]</scope>
    <source>
        <strain evidence="2">CGMCC 4.7198</strain>
    </source>
</reference>
<name>A0ABW2VQM0_9ACTN</name>
<accession>A0ABW2VQM0</accession>
<evidence type="ECO:0000313" key="1">
    <source>
        <dbReference type="EMBL" id="MFD0285920.1"/>
    </source>
</evidence>
<protein>
    <recommendedName>
        <fullName evidence="3">Restriction endonuclease type IV Mrr domain-containing protein</fullName>
    </recommendedName>
</protein>
<proteinExistence type="predicted"/>
<evidence type="ECO:0008006" key="3">
    <source>
        <dbReference type="Google" id="ProtNLM"/>
    </source>
</evidence>